<dbReference type="InterPro" id="IPR018087">
    <property type="entry name" value="Glyco_hydro_5_CS"/>
</dbReference>
<feature type="compositionally biased region" description="Polar residues" evidence="4">
    <location>
        <begin position="242"/>
        <end position="256"/>
    </location>
</feature>
<sequence>MVEGDKHDNTSNSASVREQGNVSLQCPKLTETNYTTWALLMETILKAHGLWKTIDTKDAVDEKKAHTSKAMIFQTLPEDVLMQVAQCSTTKEVWDSIKVLFIGVDLVQKARSQTLRSELESLKMKESETISGFASKLSSIRAKFRNLGTTLESKIIVRKLLNSVPKKFLPIVATIEQYQDLDEMSFEEAVGRLTAFEERIKSQDTLEANDQDKLLMASSNNQSHGKGRGKNFNKEAKESMKWKNSPNARGTSTNQGTKDKSTFRCYECGDFGHFARECTKWKYNKDKQEESHLIYETDNEPTLL</sequence>
<feature type="region of interest" description="Disordered" evidence="4">
    <location>
        <begin position="1"/>
        <end position="20"/>
    </location>
</feature>
<evidence type="ECO:0000313" key="6">
    <source>
        <dbReference type="EMBL" id="GJS59879.1"/>
    </source>
</evidence>
<comment type="caution">
    <text evidence="6">The sequence shown here is derived from an EMBL/GenBank/DDBJ whole genome shotgun (WGS) entry which is preliminary data.</text>
</comment>
<keyword evidence="7" id="KW-1185">Reference proteome</keyword>
<accession>A0ABQ4X3U8</accession>
<name>A0ABQ4X3U8_9ASTR</name>
<dbReference type="PANTHER" id="PTHR35317">
    <property type="entry name" value="OS04G0629600 PROTEIN"/>
    <property type="match status" value="1"/>
</dbReference>
<dbReference type="PANTHER" id="PTHR35317:SF41">
    <property type="entry name" value="RNA-DIRECTED DNA POLYMERASE"/>
    <property type="match status" value="1"/>
</dbReference>
<evidence type="ECO:0000256" key="1">
    <source>
        <dbReference type="ARBA" id="ARBA00022801"/>
    </source>
</evidence>
<evidence type="ECO:0000256" key="2">
    <source>
        <dbReference type="ARBA" id="ARBA00023295"/>
    </source>
</evidence>
<dbReference type="Pfam" id="PF14223">
    <property type="entry name" value="Retrotran_gag_2"/>
    <property type="match status" value="1"/>
</dbReference>
<organism evidence="6 7">
    <name type="scientific">Tanacetum coccineum</name>
    <dbReference type="NCBI Taxonomy" id="301880"/>
    <lineage>
        <taxon>Eukaryota</taxon>
        <taxon>Viridiplantae</taxon>
        <taxon>Streptophyta</taxon>
        <taxon>Embryophyta</taxon>
        <taxon>Tracheophyta</taxon>
        <taxon>Spermatophyta</taxon>
        <taxon>Magnoliopsida</taxon>
        <taxon>eudicotyledons</taxon>
        <taxon>Gunneridae</taxon>
        <taxon>Pentapetalae</taxon>
        <taxon>asterids</taxon>
        <taxon>campanulids</taxon>
        <taxon>Asterales</taxon>
        <taxon>Asteraceae</taxon>
        <taxon>Asteroideae</taxon>
        <taxon>Anthemideae</taxon>
        <taxon>Anthemidinae</taxon>
        <taxon>Tanacetum</taxon>
    </lineage>
</organism>
<dbReference type="Proteomes" id="UP001151760">
    <property type="component" value="Unassembled WGS sequence"/>
</dbReference>
<keyword evidence="3" id="KW-0863">Zinc-finger</keyword>
<keyword evidence="3" id="KW-0862">Zinc</keyword>
<dbReference type="PROSITE" id="PS50158">
    <property type="entry name" value="ZF_CCHC"/>
    <property type="match status" value="1"/>
</dbReference>
<gene>
    <name evidence="6" type="ORF">Tco_0654663</name>
</gene>
<feature type="compositionally biased region" description="Polar residues" evidence="4">
    <location>
        <begin position="10"/>
        <end position="20"/>
    </location>
</feature>
<keyword evidence="1" id="KW-0378">Hydrolase</keyword>
<proteinExistence type="predicted"/>
<keyword evidence="3" id="KW-0479">Metal-binding</keyword>
<dbReference type="InterPro" id="IPR036875">
    <property type="entry name" value="Znf_CCHC_sf"/>
</dbReference>
<dbReference type="Gene3D" id="4.10.60.10">
    <property type="entry name" value="Zinc finger, CCHC-type"/>
    <property type="match status" value="1"/>
</dbReference>
<reference evidence="6" key="1">
    <citation type="journal article" date="2022" name="Int. J. Mol. Sci.">
        <title>Draft Genome of Tanacetum Coccineum: Genomic Comparison of Closely Related Tanacetum-Family Plants.</title>
        <authorList>
            <person name="Yamashiro T."/>
            <person name="Shiraishi A."/>
            <person name="Nakayama K."/>
            <person name="Satake H."/>
        </authorList>
    </citation>
    <scope>NUCLEOTIDE SEQUENCE</scope>
</reference>
<protein>
    <submittedName>
        <fullName evidence="6">Zinc finger, CCHC-type containing protein</fullName>
    </submittedName>
</protein>
<keyword evidence="2" id="KW-0326">Glycosidase</keyword>
<dbReference type="InterPro" id="IPR001878">
    <property type="entry name" value="Znf_CCHC"/>
</dbReference>
<dbReference type="SUPFAM" id="SSF57756">
    <property type="entry name" value="Retrovirus zinc finger-like domains"/>
    <property type="match status" value="1"/>
</dbReference>
<dbReference type="PROSITE" id="PS00659">
    <property type="entry name" value="GLYCOSYL_HYDROL_F5"/>
    <property type="match status" value="1"/>
</dbReference>
<evidence type="ECO:0000256" key="4">
    <source>
        <dbReference type="SAM" id="MobiDB-lite"/>
    </source>
</evidence>
<evidence type="ECO:0000256" key="3">
    <source>
        <dbReference type="PROSITE-ProRule" id="PRU00047"/>
    </source>
</evidence>
<dbReference type="EMBL" id="BQNB010009181">
    <property type="protein sequence ID" value="GJS59879.1"/>
    <property type="molecule type" value="Genomic_DNA"/>
</dbReference>
<reference evidence="6" key="2">
    <citation type="submission" date="2022-01" db="EMBL/GenBank/DDBJ databases">
        <authorList>
            <person name="Yamashiro T."/>
            <person name="Shiraishi A."/>
            <person name="Satake H."/>
            <person name="Nakayama K."/>
        </authorList>
    </citation>
    <scope>NUCLEOTIDE SEQUENCE</scope>
</reference>
<feature type="region of interest" description="Disordered" evidence="4">
    <location>
        <begin position="217"/>
        <end position="258"/>
    </location>
</feature>
<evidence type="ECO:0000259" key="5">
    <source>
        <dbReference type="PROSITE" id="PS50158"/>
    </source>
</evidence>
<evidence type="ECO:0000313" key="7">
    <source>
        <dbReference type="Proteomes" id="UP001151760"/>
    </source>
</evidence>
<dbReference type="Pfam" id="PF00098">
    <property type="entry name" value="zf-CCHC"/>
    <property type="match status" value="1"/>
</dbReference>
<dbReference type="SMART" id="SM00343">
    <property type="entry name" value="ZnF_C2HC"/>
    <property type="match status" value="1"/>
</dbReference>
<feature type="domain" description="CCHC-type" evidence="5">
    <location>
        <begin position="264"/>
        <end position="280"/>
    </location>
</feature>
<feature type="compositionally biased region" description="Basic and acidic residues" evidence="4">
    <location>
        <begin position="232"/>
        <end position="241"/>
    </location>
</feature>